<dbReference type="STRING" id="1184609.KILIM_019_00170"/>
<accession>K6W855</accession>
<dbReference type="PROSITE" id="PS51384">
    <property type="entry name" value="FAD_FR"/>
    <property type="match status" value="1"/>
</dbReference>
<dbReference type="Pfam" id="PF04954">
    <property type="entry name" value="SIP"/>
    <property type="match status" value="1"/>
</dbReference>
<dbReference type="eggNOG" id="COG2375">
    <property type="taxonomic scope" value="Bacteria"/>
</dbReference>
<dbReference type="RefSeq" id="WP_006591897.1">
    <property type="nucleotide sequence ID" value="NZ_BAHD01000019.1"/>
</dbReference>
<keyword evidence="3" id="KW-1185">Reference proteome</keyword>
<dbReference type="EMBL" id="BAHD01000019">
    <property type="protein sequence ID" value="GAB95365.1"/>
    <property type="molecule type" value="Genomic_DNA"/>
</dbReference>
<dbReference type="InterPro" id="IPR039261">
    <property type="entry name" value="FNR_nucleotide-bd"/>
</dbReference>
<dbReference type="PANTHER" id="PTHR30157">
    <property type="entry name" value="FERRIC REDUCTASE, NADPH-DEPENDENT"/>
    <property type="match status" value="1"/>
</dbReference>
<dbReference type="CDD" id="cd06193">
    <property type="entry name" value="siderophore_interacting"/>
    <property type="match status" value="1"/>
</dbReference>
<dbReference type="Gene3D" id="3.40.50.80">
    <property type="entry name" value="Nucleotide-binding domain of ferredoxin-NADP reductase (FNR) module"/>
    <property type="match status" value="1"/>
</dbReference>
<dbReference type="InterPro" id="IPR017938">
    <property type="entry name" value="Riboflavin_synthase-like_b-brl"/>
</dbReference>
<sequence>MAKTRRVPKSATVVRTEQVAPDYVRVILGGEDIAAMAPLEFTDHYVKLLFAPAGADYRWPFDPDAIQGTHPREAWPVTRTYTIRWLDREAGELALDFVVHGDSGLAAPWAATAQPGDTIGFFGPGGAWAPSPSADVHLFAGDESAAPAIAASLEAMPPGARAMVLVETADAAGHIPLPERAGIEVTWVHRDEEGLGYGHSLARVVRATPWPHGRVEAFVHGNADMIKDLRRYLFVERGLPRNQVSISGYWRTDHTEDRWQSSKGEFVAQMEAEEKALTRRRR</sequence>
<proteinExistence type="predicted"/>
<dbReference type="InterPro" id="IPR017927">
    <property type="entry name" value="FAD-bd_FR_type"/>
</dbReference>
<dbReference type="Gene3D" id="2.40.30.10">
    <property type="entry name" value="Translation factors"/>
    <property type="match status" value="1"/>
</dbReference>
<name>K6W855_9MICO</name>
<dbReference type="GO" id="GO:0016491">
    <property type="term" value="F:oxidoreductase activity"/>
    <property type="evidence" value="ECO:0007669"/>
    <property type="project" value="InterPro"/>
</dbReference>
<dbReference type="Proteomes" id="UP000008366">
    <property type="component" value="Unassembled WGS sequence"/>
</dbReference>
<dbReference type="InterPro" id="IPR039374">
    <property type="entry name" value="SIP_fam"/>
</dbReference>
<dbReference type="InterPro" id="IPR007037">
    <property type="entry name" value="SIP_rossman_dom"/>
</dbReference>
<reference evidence="2 3" key="1">
    <citation type="submission" date="2012-08" db="EMBL/GenBank/DDBJ databases">
        <title>Whole genome shotgun sequence of Kineosphaera limosa NBRC 100340.</title>
        <authorList>
            <person name="Yoshida I."/>
            <person name="Isaki S."/>
            <person name="Hosoyama A."/>
            <person name="Tsuchikane K."/>
            <person name="Katsumata H."/>
            <person name="Ando Y."/>
            <person name="Ohji S."/>
            <person name="Hamada M."/>
            <person name="Tamura T."/>
            <person name="Yamazoe A."/>
            <person name="Yamazaki S."/>
            <person name="Fujita N."/>
        </authorList>
    </citation>
    <scope>NUCLEOTIDE SEQUENCE [LARGE SCALE GENOMIC DNA]</scope>
    <source>
        <strain evidence="2 3">NBRC 100340</strain>
    </source>
</reference>
<comment type="caution">
    <text evidence="2">The sequence shown here is derived from an EMBL/GenBank/DDBJ whole genome shotgun (WGS) entry which is preliminary data.</text>
</comment>
<dbReference type="InterPro" id="IPR013113">
    <property type="entry name" value="SIP_FAD-bd"/>
</dbReference>
<organism evidence="2 3">
    <name type="scientific">Kineosphaera limosa NBRC 100340</name>
    <dbReference type="NCBI Taxonomy" id="1184609"/>
    <lineage>
        <taxon>Bacteria</taxon>
        <taxon>Bacillati</taxon>
        <taxon>Actinomycetota</taxon>
        <taxon>Actinomycetes</taxon>
        <taxon>Micrococcales</taxon>
        <taxon>Dermatophilaceae</taxon>
        <taxon>Kineosphaera</taxon>
    </lineage>
</organism>
<dbReference type="OrthoDB" id="9814826at2"/>
<dbReference type="Pfam" id="PF08021">
    <property type="entry name" value="FAD_binding_9"/>
    <property type="match status" value="1"/>
</dbReference>
<evidence type="ECO:0000313" key="3">
    <source>
        <dbReference type="Proteomes" id="UP000008366"/>
    </source>
</evidence>
<protein>
    <submittedName>
        <fullName evidence="2">Putative siderophore-interacting protein</fullName>
    </submittedName>
</protein>
<dbReference type="SUPFAM" id="SSF63380">
    <property type="entry name" value="Riboflavin synthase domain-like"/>
    <property type="match status" value="1"/>
</dbReference>
<dbReference type="FunFam" id="2.40.30.10:FF:000131">
    <property type="entry name" value="NADPH-dependent ferric siderophore reductase"/>
    <property type="match status" value="1"/>
</dbReference>
<feature type="domain" description="FAD-binding FR-type" evidence="1">
    <location>
        <begin position="6"/>
        <end position="131"/>
    </location>
</feature>
<evidence type="ECO:0000259" key="1">
    <source>
        <dbReference type="PROSITE" id="PS51384"/>
    </source>
</evidence>
<dbReference type="PANTHER" id="PTHR30157:SF0">
    <property type="entry name" value="NADPH-DEPENDENT FERRIC-CHELATE REDUCTASE"/>
    <property type="match status" value="1"/>
</dbReference>
<gene>
    <name evidence="2" type="ORF">KILIM_019_00170</name>
</gene>
<dbReference type="AlphaFoldDB" id="K6W855"/>
<evidence type="ECO:0000313" key="2">
    <source>
        <dbReference type="EMBL" id="GAB95365.1"/>
    </source>
</evidence>